<dbReference type="InterPro" id="IPR050846">
    <property type="entry name" value="TLCD"/>
</dbReference>
<evidence type="ECO:0000256" key="5">
    <source>
        <dbReference type="PROSITE-ProRule" id="PRU00205"/>
    </source>
</evidence>
<keyword evidence="4 5" id="KW-0472">Membrane</keyword>
<evidence type="ECO:0000256" key="6">
    <source>
        <dbReference type="SAM" id="Phobius"/>
    </source>
</evidence>
<evidence type="ECO:0000313" key="9">
    <source>
        <dbReference type="Proteomes" id="UP000762676"/>
    </source>
</evidence>
<dbReference type="SMART" id="SM00724">
    <property type="entry name" value="TLC"/>
    <property type="match status" value="1"/>
</dbReference>
<accession>A0AAV4IS01</accession>
<comment type="subcellular location">
    <subcellularLocation>
        <location evidence="1">Membrane</location>
        <topology evidence="1">Multi-pass membrane protein</topology>
    </subcellularLocation>
</comment>
<comment type="caution">
    <text evidence="8">The sequence shown here is derived from an EMBL/GenBank/DDBJ whole genome shotgun (WGS) entry which is preliminary data.</text>
</comment>
<evidence type="ECO:0000256" key="3">
    <source>
        <dbReference type="ARBA" id="ARBA00022989"/>
    </source>
</evidence>
<keyword evidence="3 6" id="KW-1133">Transmembrane helix</keyword>
<feature type="transmembrane region" description="Helical" evidence="6">
    <location>
        <begin position="22"/>
        <end position="44"/>
    </location>
</feature>
<dbReference type="EMBL" id="BMAT01002740">
    <property type="protein sequence ID" value="GFS12976.1"/>
    <property type="molecule type" value="Genomic_DNA"/>
</dbReference>
<dbReference type="Pfam" id="PF03798">
    <property type="entry name" value="TRAM_LAG1_CLN8"/>
    <property type="match status" value="1"/>
</dbReference>
<dbReference type="PANTHER" id="PTHR13439">
    <property type="entry name" value="CT120 PROTEIN"/>
    <property type="match status" value="1"/>
</dbReference>
<feature type="transmembrane region" description="Helical" evidence="6">
    <location>
        <begin position="215"/>
        <end position="240"/>
    </location>
</feature>
<evidence type="ECO:0000313" key="8">
    <source>
        <dbReference type="EMBL" id="GFS12976.1"/>
    </source>
</evidence>
<dbReference type="InterPro" id="IPR006634">
    <property type="entry name" value="TLC-dom"/>
</dbReference>
<feature type="transmembrane region" description="Helical" evidence="6">
    <location>
        <begin position="87"/>
        <end position="111"/>
    </location>
</feature>
<keyword evidence="2 5" id="KW-0812">Transmembrane</keyword>
<reference evidence="8 9" key="1">
    <citation type="journal article" date="2021" name="Elife">
        <title>Chloroplast acquisition without the gene transfer in kleptoplastic sea slugs, Plakobranchus ocellatus.</title>
        <authorList>
            <person name="Maeda T."/>
            <person name="Takahashi S."/>
            <person name="Yoshida T."/>
            <person name="Shimamura S."/>
            <person name="Takaki Y."/>
            <person name="Nagai Y."/>
            <person name="Toyoda A."/>
            <person name="Suzuki Y."/>
            <person name="Arimoto A."/>
            <person name="Ishii H."/>
            <person name="Satoh N."/>
            <person name="Nishiyama T."/>
            <person name="Hasebe M."/>
            <person name="Maruyama T."/>
            <person name="Minagawa J."/>
            <person name="Obokata J."/>
            <person name="Shigenobu S."/>
        </authorList>
    </citation>
    <scope>NUCLEOTIDE SEQUENCE [LARGE SCALE GENOMIC DNA]</scope>
</reference>
<protein>
    <submittedName>
        <fullName evidence="8">TLC domain-containing protein 2</fullName>
    </submittedName>
</protein>
<feature type="transmembrane region" description="Helical" evidence="6">
    <location>
        <begin position="185"/>
        <end position="203"/>
    </location>
</feature>
<dbReference type="PROSITE" id="PS50922">
    <property type="entry name" value="TLC"/>
    <property type="match status" value="1"/>
</dbReference>
<sequence length="265" mass="30225">MAAEAKTLNAEIWRDDIKEPNYGYHIVAVSAVVFFTLSKVVLLFVPQVAQKSKWKWKNITVSFIHSIISSAWAVACFYERPDMAEDLITVFTVLSHSLTSFSVGYFVYDLYDLMRTRSSRQSVELMGHHVVIIACFMVAVGWRHYVGYAVVALLVEINSVFLHFRQLLQICGVSKFNGWYRLNSLINLATFIVFRILLLSWMTRWIVINRDAVPLVFYSMGSVGLAVMVVMNIILFYRLLRSDFISLKDTDDSSSVATAACKKSE</sequence>
<feature type="transmembrane region" description="Helical" evidence="6">
    <location>
        <begin position="56"/>
        <end position="75"/>
    </location>
</feature>
<organism evidence="8 9">
    <name type="scientific">Elysia marginata</name>
    <dbReference type="NCBI Taxonomy" id="1093978"/>
    <lineage>
        <taxon>Eukaryota</taxon>
        <taxon>Metazoa</taxon>
        <taxon>Spiralia</taxon>
        <taxon>Lophotrochozoa</taxon>
        <taxon>Mollusca</taxon>
        <taxon>Gastropoda</taxon>
        <taxon>Heterobranchia</taxon>
        <taxon>Euthyneura</taxon>
        <taxon>Panpulmonata</taxon>
        <taxon>Sacoglossa</taxon>
        <taxon>Placobranchoidea</taxon>
        <taxon>Plakobranchidae</taxon>
        <taxon>Elysia</taxon>
    </lineage>
</organism>
<evidence type="ECO:0000259" key="7">
    <source>
        <dbReference type="PROSITE" id="PS50922"/>
    </source>
</evidence>
<name>A0AAV4IS01_9GAST</name>
<evidence type="ECO:0000256" key="4">
    <source>
        <dbReference type="ARBA" id="ARBA00023136"/>
    </source>
</evidence>
<keyword evidence="9" id="KW-1185">Reference proteome</keyword>
<feature type="domain" description="TLC" evidence="7">
    <location>
        <begin position="51"/>
        <end position="248"/>
    </location>
</feature>
<dbReference type="GO" id="GO:0005886">
    <property type="term" value="C:plasma membrane"/>
    <property type="evidence" value="ECO:0007669"/>
    <property type="project" value="TreeGrafter"/>
</dbReference>
<dbReference type="GO" id="GO:0007009">
    <property type="term" value="P:plasma membrane organization"/>
    <property type="evidence" value="ECO:0007669"/>
    <property type="project" value="TreeGrafter"/>
</dbReference>
<dbReference type="AlphaFoldDB" id="A0AAV4IS01"/>
<gene>
    <name evidence="8" type="ORF">ElyMa_001385800</name>
</gene>
<evidence type="ECO:0000256" key="2">
    <source>
        <dbReference type="ARBA" id="ARBA00022692"/>
    </source>
</evidence>
<dbReference type="PANTHER" id="PTHR13439:SF4">
    <property type="entry name" value="TLC DOMAIN-CONTAINING PROTEIN"/>
    <property type="match status" value="1"/>
</dbReference>
<proteinExistence type="predicted"/>
<dbReference type="GO" id="GO:0055091">
    <property type="term" value="P:phospholipid homeostasis"/>
    <property type="evidence" value="ECO:0007669"/>
    <property type="project" value="TreeGrafter"/>
</dbReference>
<evidence type="ECO:0000256" key="1">
    <source>
        <dbReference type="ARBA" id="ARBA00004141"/>
    </source>
</evidence>
<dbReference type="GO" id="GO:0097035">
    <property type="term" value="P:regulation of membrane lipid distribution"/>
    <property type="evidence" value="ECO:0007669"/>
    <property type="project" value="TreeGrafter"/>
</dbReference>
<dbReference type="Proteomes" id="UP000762676">
    <property type="component" value="Unassembled WGS sequence"/>
</dbReference>
<dbReference type="GO" id="GO:0071709">
    <property type="term" value="P:membrane assembly"/>
    <property type="evidence" value="ECO:0007669"/>
    <property type="project" value="TreeGrafter"/>
</dbReference>